<keyword evidence="3" id="KW-0456">Lyase</keyword>
<sequence length="150" mass="16560">MTGGRVRQRIPGPLRKASPLRVAQRLRRARAEDWDFEGGRIFGSLCTEPHPESRRWLLPFLTANLGNPGLCPGTARLSEELLEELLRLYHGPPTGAGGWWVSGATEANVTALWVFRNLTGGSEVVLPVSAHFSFAKALDLLGLRPRWVPV</sequence>
<evidence type="ECO:0000256" key="1">
    <source>
        <dbReference type="ARBA" id="ARBA00001933"/>
    </source>
</evidence>
<protein>
    <submittedName>
        <fullName evidence="4">L-tyrosine decarboxylase</fullName>
    </submittedName>
</protein>
<name>T0ZEH0_9ZZZZ</name>
<dbReference type="InterPro" id="IPR015421">
    <property type="entry name" value="PyrdxlP-dep_Trfase_major"/>
</dbReference>
<keyword evidence="2" id="KW-0663">Pyridoxal phosphate</keyword>
<dbReference type="PANTHER" id="PTHR42735">
    <property type="match status" value="1"/>
</dbReference>
<evidence type="ECO:0000256" key="2">
    <source>
        <dbReference type="ARBA" id="ARBA00022898"/>
    </source>
</evidence>
<dbReference type="AlphaFoldDB" id="T0ZEH0"/>
<dbReference type="Gene3D" id="3.90.1150.10">
    <property type="entry name" value="Aspartate Aminotransferase, domain 1"/>
    <property type="match status" value="1"/>
</dbReference>
<dbReference type="GO" id="GO:0015937">
    <property type="term" value="P:coenzyme A biosynthetic process"/>
    <property type="evidence" value="ECO:0007669"/>
    <property type="project" value="TreeGrafter"/>
</dbReference>
<dbReference type="GO" id="GO:0004068">
    <property type="term" value="F:aspartate 1-decarboxylase activity"/>
    <property type="evidence" value="ECO:0007669"/>
    <property type="project" value="TreeGrafter"/>
</dbReference>
<dbReference type="PANTHER" id="PTHR42735:SF6">
    <property type="entry name" value="SPHINGOSINE-1-PHOSPHATE LYASE 1"/>
    <property type="match status" value="1"/>
</dbReference>
<reference evidence="4" key="1">
    <citation type="submission" date="2013-08" db="EMBL/GenBank/DDBJ databases">
        <authorList>
            <person name="Mendez C."/>
            <person name="Richter M."/>
            <person name="Ferrer M."/>
            <person name="Sanchez J."/>
        </authorList>
    </citation>
    <scope>NUCLEOTIDE SEQUENCE</scope>
</reference>
<dbReference type="InterPro" id="IPR050477">
    <property type="entry name" value="GrpII_AminoAcid_Decarb"/>
</dbReference>
<comment type="cofactor">
    <cofactor evidence="1">
        <name>pyridoxal 5'-phosphate</name>
        <dbReference type="ChEBI" id="CHEBI:597326"/>
    </cofactor>
</comment>
<feature type="non-terminal residue" evidence="4">
    <location>
        <position position="150"/>
    </location>
</feature>
<dbReference type="InterPro" id="IPR015424">
    <property type="entry name" value="PyrdxlP-dep_Trfase"/>
</dbReference>
<dbReference type="SUPFAM" id="SSF53383">
    <property type="entry name" value="PLP-dependent transferases"/>
    <property type="match status" value="1"/>
</dbReference>
<proteinExistence type="predicted"/>
<dbReference type="InterPro" id="IPR015422">
    <property type="entry name" value="PyrdxlP-dep_Trfase_small"/>
</dbReference>
<evidence type="ECO:0000256" key="3">
    <source>
        <dbReference type="ARBA" id="ARBA00023239"/>
    </source>
</evidence>
<gene>
    <name evidence="4" type="ORF">B1B_19234</name>
</gene>
<accession>T0ZEH0</accession>
<comment type="caution">
    <text evidence="4">The sequence shown here is derived from an EMBL/GenBank/DDBJ whole genome shotgun (WGS) entry which is preliminary data.</text>
</comment>
<dbReference type="EMBL" id="AUZY01012916">
    <property type="protein sequence ID" value="EQD27229.1"/>
    <property type="molecule type" value="Genomic_DNA"/>
</dbReference>
<evidence type="ECO:0000313" key="4">
    <source>
        <dbReference type="EMBL" id="EQD27229.1"/>
    </source>
</evidence>
<reference evidence="4" key="2">
    <citation type="journal article" date="2014" name="ISME J.">
        <title>Microbial stratification in low pH oxic and suboxic macroscopic growths along an acid mine drainage.</title>
        <authorList>
            <person name="Mendez-Garcia C."/>
            <person name="Mesa V."/>
            <person name="Sprenger R.R."/>
            <person name="Richter M."/>
            <person name="Diez M.S."/>
            <person name="Solano J."/>
            <person name="Bargiela R."/>
            <person name="Golyshina O.V."/>
            <person name="Manteca A."/>
            <person name="Ramos J.L."/>
            <person name="Gallego J.R."/>
            <person name="Llorente I."/>
            <person name="Martins Dos Santos V.A."/>
            <person name="Jensen O.N."/>
            <person name="Pelaez A.I."/>
            <person name="Sanchez J."/>
            <person name="Ferrer M."/>
        </authorList>
    </citation>
    <scope>NUCLEOTIDE SEQUENCE</scope>
</reference>
<organism evidence="4">
    <name type="scientific">mine drainage metagenome</name>
    <dbReference type="NCBI Taxonomy" id="410659"/>
    <lineage>
        <taxon>unclassified sequences</taxon>
        <taxon>metagenomes</taxon>
        <taxon>ecological metagenomes</taxon>
    </lineage>
</organism>
<dbReference type="Gene3D" id="3.40.640.10">
    <property type="entry name" value="Type I PLP-dependent aspartate aminotransferase-like (Major domain)"/>
    <property type="match status" value="1"/>
</dbReference>